<dbReference type="Proteomes" id="UP001155220">
    <property type="component" value="Unassembled WGS sequence"/>
</dbReference>
<evidence type="ECO:0000313" key="3">
    <source>
        <dbReference type="EMBL" id="MCP3053557.1"/>
    </source>
</evidence>
<protein>
    <submittedName>
        <fullName evidence="3">DUF6460 domain-containing protein</fullName>
    </submittedName>
</protein>
<reference evidence="3" key="1">
    <citation type="submission" date="2022-03" db="EMBL/GenBank/DDBJ databases">
        <title>Aurantimonas Liuensis sp. Nov., isolated from the hadal seawater of the Mariana Trench.</title>
        <authorList>
            <person name="Liu R."/>
        </authorList>
    </citation>
    <scope>NUCLEOTIDE SEQUENCE</scope>
    <source>
        <strain evidence="3">LRZ36</strain>
    </source>
</reference>
<keyword evidence="1" id="KW-0812">Transmembrane</keyword>
<comment type="caution">
    <text evidence="3">The sequence shown here is derived from an EMBL/GenBank/DDBJ whole genome shotgun (WGS) entry which is preliminary data.</text>
</comment>
<name>A0A9X2H1I9_9HYPH</name>
<accession>A0A9X2H1I9</accession>
<organism evidence="3 4">
    <name type="scientific">Aurantimonas marianensis</name>
    <dbReference type="NCBI Taxonomy" id="2920428"/>
    <lineage>
        <taxon>Bacteria</taxon>
        <taxon>Pseudomonadati</taxon>
        <taxon>Pseudomonadota</taxon>
        <taxon>Alphaproteobacteria</taxon>
        <taxon>Hyphomicrobiales</taxon>
        <taxon>Aurantimonadaceae</taxon>
        <taxon>Aurantimonas</taxon>
    </lineage>
</organism>
<evidence type="ECO:0000259" key="2">
    <source>
        <dbReference type="Pfam" id="PF20061"/>
    </source>
</evidence>
<sequence length="89" mass="9854">MSERVNRFLGGSPLGVIVKLVLLSIVVGVILSWLSWSPADIVDWVVGLFDWLWVSVFGSLERAVDYFILGAAIVVPIFIISRLLAIGRR</sequence>
<evidence type="ECO:0000256" key="1">
    <source>
        <dbReference type="SAM" id="Phobius"/>
    </source>
</evidence>
<feature type="transmembrane region" description="Helical" evidence="1">
    <location>
        <begin position="12"/>
        <end position="34"/>
    </location>
</feature>
<evidence type="ECO:0000313" key="4">
    <source>
        <dbReference type="Proteomes" id="UP001155220"/>
    </source>
</evidence>
<dbReference type="EMBL" id="JALHBS010000001">
    <property type="protein sequence ID" value="MCP3053557.1"/>
    <property type="molecule type" value="Genomic_DNA"/>
</dbReference>
<dbReference type="AlphaFoldDB" id="A0A9X2H1I9"/>
<proteinExistence type="predicted"/>
<gene>
    <name evidence="3" type="ORF">MJ956_00150</name>
</gene>
<feature type="domain" description="DUF6460" evidence="2">
    <location>
        <begin position="52"/>
        <end position="87"/>
    </location>
</feature>
<feature type="transmembrane region" description="Helical" evidence="1">
    <location>
        <begin position="66"/>
        <end position="85"/>
    </location>
</feature>
<keyword evidence="1" id="KW-1133">Transmembrane helix</keyword>
<dbReference type="InterPro" id="IPR045594">
    <property type="entry name" value="DUF6460"/>
</dbReference>
<keyword evidence="4" id="KW-1185">Reference proteome</keyword>
<dbReference type="Pfam" id="PF20061">
    <property type="entry name" value="DUF6460"/>
    <property type="match status" value="1"/>
</dbReference>
<keyword evidence="1" id="KW-0472">Membrane</keyword>